<sequence length="647" mass="71075">MSLYQHEGLRLGPKQFRLLTFSSRLGGCHETGSEDATVVSCRLEVATLDTAPAFCALSYTWGASAAYGKFDGMTNAMDRPILCNGEVLLITENLEGFLRRAQDVPCLSSRWYWIDAICVNQQDLGERSSQVGFMADIYTSAAEVITWLGDEDEHTQLGFSLLEALCKSTPRLSQLDIRTLAAGKTDSNNTNGLLGSRETWMSAAKVFQRTYFSRVWVIQEIVLAQHVRVLCGRHGLGWDVFIQASHFFSKSRPTKSATADQIMVSKVYYQAPTSLRAAKRQLGEMQAQQQSPHECARMLLYSLLRSRSFASSDSRDKVFALLGLVHGYARARGRLTPVYDNAPHALATIYTNVAIQLLEDSEDLLLLSCVEGKAFQLPATGPLPSWVPDWSCGKLTGLRVTGYRRYAASGALTQRPIVDAAALTLGLRGIKLDYVAMVGESKGAVSGGAPFPRWLDILESMVVDHDAARGDQGEASVDAFWRTLLANTAGDPPGAIPTNSFLHWSFQSWFRTAVTVPGPAGWDAQGSRAMSLIDSTRASDIRQPESSRGEFGAIFSHARHLRLFRTSRGYLGLGSECLEKGDSVWIMPGSRVPLLLRRVGNPASNCQYQLVGGTYLHDYMDGEAVNPHLTGMTPGEFETSMERVVLE</sequence>
<organism evidence="2 3">
    <name type="scientific">Schizothecium vesticola</name>
    <dbReference type="NCBI Taxonomy" id="314040"/>
    <lineage>
        <taxon>Eukaryota</taxon>
        <taxon>Fungi</taxon>
        <taxon>Dikarya</taxon>
        <taxon>Ascomycota</taxon>
        <taxon>Pezizomycotina</taxon>
        <taxon>Sordariomycetes</taxon>
        <taxon>Sordariomycetidae</taxon>
        <taxon>Sordariales</taxon>
        <taxon>Schizotheciaceae</taxon>
        <taxon>Schizothecium</taxon>
    </lineage>
</organism>
<gene>
    <name evidence="2" type="ORF">B0T18DRAFT_315853</name>
</gene>
<dbReference type="InterPro" id="IPR010730">
    <property type="entry name" value="HET"/>
</dbReference>
<dbReference type="AlphaFoldDB" id="A0AA40F9H4"/>
<name>A0AA40F9H4_9PEZI</name>
<reference evidence="2" key="1">
    <citation type="submission" date="2023-06" db="EMBL/GenBank/DDBJ databases">
        <title>Genome-scale phylogeny and comparative genomics of the fungal order Sordariales.</title>
        <authorList>
            <consortium name="Lawrence Berkeley National Laboratory"/>
            <person name="Hensen N."/>
            <person name="Bonometti L."/>
            <person name="Westerberg I."/>
            <person name="Brannstrom I.O."/>
            <person name="Guillou S."/>
            <person name="Cros-Aarteil S."/>
            <person name="Calhoun S."/>
            <person name="Haridas S."/>
            <person name="Kuo A."/>
            <person name="Mondo S."/>
            <person name="Pangilinan J."/>
            <person name="Riley R."/>
            <person name="LaButti K."/>
            <person name="Andreopoulos B."/>
            <person name="Lipzen A."/>
            <person name="Chen C."/>
            <person name="Yanf M."/>
            <person name="Daum C."/>
            <person name="Ng V."/>
            <person name="Clum A."/>
            <person name="Steindorff A."/>
            <person name="Ohm R."/>
            <person name="Martin F."/>
            <person name="Silar P."/>
            <person name="Natvig D."/>
            <person name="Lalanne C."/>
            <person name="Gautier V."/>
            <person name="Ament-velasquez S.L."/>
            <person name="Kruys A."/>
            <person name="Hutchinson M.I."/>
            <person name="Powell A.J."/>
            <person name="Barry K."/>
            <person name="Miller A.N."/>
            <person name="Grigoriev I.V."/>
            <person name="Debuchy R."/>
            <person name="Gladieux P."/>
            <person name="Thoren M.H."/>
            <person name="Johannesson H."/>
        </authorList>
    </citation>
    <scope>NUCLEOTIDE SEQUENCE</scope>
    <source>
        <strain evidence="2">SMH3187-1</strain>
    </source>
</reference>
<proteinExistence type="predicted"/>
<accession>A0AA40F9H4</accession>
<comment type="caution">
    <text evidence="2">The sequence shown here is derived from an EMBL/GenBank/DDBJ whole genome shotgun (WGS) entry which is preliminary data.</text>
</comment>
<dbReference type="PANTHER" id="PTHR24148">
    <property type="entry name" value="ANKYRIN REPEAT DOMAIN-CONTAINING PROTEIN 39 HOMOLOG-RELATED"/>
    <property type="match status" value="1"/>
</dbReference>
<evidence type="ECO:0000313" key="2">
    <source>
        <dbReference type="EMBL" id="KAK0753693.1"/>
    </source>
</evidence>
<protein>
    <submittedName>
        <fullName evidence="2">Heterokaryon incompatibility protein-domain-containing protein</fullName>
    </submittedName>
</protein>
<evidence type="ECO:0000259" key="1">
    <source>
        <dbReference type="Pfam" id="PF06985"/>
    </source>
</evidence>
<evidence type="ECO:0000313" key="3">
    <source>
        <dbReference type="Proteomes" id="UP001172155"/>
    </source>
</evidence>
<dbReference type="Proteomes" id="UP001172155">
    <property type="component" value="Unassembled WGS sequence"/>
</dbReference>
<dbReference type="Pfam" id="PF26639">
    <property type="entry name" value="Het-6_barrel"/>
    <property type="match status" value="1"/>
</dbReference>
<dbReference type="EMBL" id="JAUKUD010000001">
    <property type="protein sequence ID" value="KAK0753693.1"/>
    <property type="molecule type" value="Genomic_DNA"/>
</dbReference>
<feature type="domain" description="Heterokaryon incompatibility" evidence="1">
    <location>
        <begin position="54"/>
        <end position="220"/>
    </location>
</feature>
<dbReference type="InterPro" id="IPR052895">
    <property type="entry name" value="HetReg/Transcr_Mod"/>
</dbReference>
<keyword evidence="3" id="KW-1185">Reference proteome</keyword>
<dbReference type="PANTHER" id="PTHR24148:SF73">
    <property type="entry name" value="HET DOMAIN PROTEIN (AFU_ORTHOLOGUE AFUA_8G01020)"/>
    <property type="match status" value="1"/>
</dbReference>
<dbReference type="Pfam" id="PF06985">
    <property type="entry name" value="HET"/>
    <property type="match status" value="1"/>
</dbReference>